<dbReference type="EMBL" id="GDID01004463">
    <property type="protein sequence ID" value="JAP92143.1"/>
    <property type="molecule type" value="Transcribed_RNA"/>
</dbReference>
<gene>
    <name evidence="1" type="ORF">TPC1_16008</name>
</gene>
<name>A0A146K5G9_9EUKA</name>
<accession>A0A146K5G9</accession>
<dbReference type="AlphaFoldDB" id="A0A146K5G9"/>
<proteinExistence type="predicted"/>
<evidence type="ECO:0000313" key="1">
    <source>
        <dbReference type="EMBL" id="JAP92143.1"/>
    </source>
</evidence>
<sequence length="82" mass="9473">NLDKFISDSGKNVTKVYEFQTNTIDEPVIVPIELAEKVMDWLNYEQRRQAVYTTNPQQAGVQVSHNADLNLTQYRKTFAIPK</sequence>
<organism evidence="1">
    <name type="scientific">Trepomonas sp. PC1</name>
    <dbReference type="NCBI Taxonomy" id="1076344"/>
    <lineage>
        <taxon>Eukaryota</taxon>
        <taxon>Metamonada</taxon>
        <taxon>Diplomonadida</taxon>
        <taxon>Hexamitidae</taxon>
        <taxon>Hexamitinae</taxon>
        <taxon>Trepomonas</taxon>
    </lineage>
</organism>
<feature type="non-terminal residue" evidence="1">
    <location>
        <position position="1"/>
    </location>
</feature>
<reference evidence="1" key="1">
    <citation type="submission" date="2015-07" db="EMBL/GenBank/DDBJ databases">
        <title>Adaptation to a free-living lifestyle via gene acquisitions in the diplomonad Trepomonas sp. PC1.</title>
        <authorList>
            <person name="Xu F."/>
            <person name="Jerlstrom-Hultqvist J."/>
            <person name="Kolisko M."/>
            <person name="Simpson A.G.B."/>
            <person name="Roger A.J."/>
            <person name="Svard S.G."/>
            <person name="Andersson J.O."/>
        </authorList>
    </citation>
    <scope>NUCLEOTIDE SEQUENCE</scope>
    <source>
        <strain evidence="1">PC1</strain>
    </source>
</reference>
<protein>
    <submittedName>
        <fullName evidence="1">Uncharacterized protein</fullName>
    </submittedName>
</protein>